<organism evidence="2 3">
    <name type="scientific">Rhodococcus rhodnii</name>
    <dbReference type="NCBI Taxonomy" id="38312"/>
    <lineage>
        <taxon>Bacteria</taxon>
        <taxon>Bacillati</taxon>
        <taxon>Actinomycetota</taxon>
        <taxon>Actinomycetes</taxon>
        <taxon>Mycobacteriales</taxon>
        <taxon>Nocardiaceae</taxon>
        <taxon>Rhodococcus</taxon>
    </lineage>
</organism>
<accession>A0A6P2CCV9</accession>
<evidence type="ECO:0000313" key="2">
    <source>
        <dbReference type="EMBL" id="TXG90172.1"/>
    </source>
</evidence>
<dbReference type="InterPro" id="IPR035992">
    <property type="entry name" value="Ricin_B-like_lectins"/>
</dbReference>
<dbReference type="RefSeq" id="WP_010838952.1">
    <property type="nucleotide sequence ID" value="NZ_QRCM01000001.1"/>
</dbReference>
<gene>
    <name evidence="2" type="ORF">DW322_08000</name>
</gene>
<feature type="chain" id="PRO_5026774246" evidence="1">
    <location>
        <begin position="32"/>
        <end position="167"/>
    </location>
</feature>
<name>A0A6P2CCV9_9NOCA</name>
<dbReference type="PROSITE" id="PS50231">
    <property type="entry name" value="RICIN_B_LECTIN"/>
    <property type="match status" value="1"/>
</dbReference>
<dbReference type="EMBL" id="QRCM01000001">
    <property type="protein sequence ID" value="TXG90172.1"/>
    <property type="molecule type" value="Genomic_DNA"/>
</dbReference>
<feature type="signal peptide" evidence="1">
    <location>
        <begin position="1"/>
        <end position="31"/>
    </location>
</feature>
<sequence length="167" mass="17765">MTRIATVARAALAAAALIGGTLVTGATTASADPLPVGTFKIQTNSLRCVEIGGADLPYQAFIENCGTLNLNQQFTYNPLTKQIASVGRLGYCLDADEFEGVKFIACDPNSVLQRFESQPRSFGRSTITTEDDPFLGFSYLSDGGVTLSLTSGNSGFSDANFFRFPLI</sequence>
<evidence type="ECO:0000256" key="1">
    <source>
        <dbReference type="SAM" id="SignalP"/>
    </source>
</evidence>
<proteinExistence type="predicted"/>
<dbReference type="SUPFAM" id="SSF50370">
    <property type="entry name" value="Ricin B-like lectins"/>
    <property type="match status" value="1"/>
</dbReference>
<evidence type="ECO:0000313" key="3">
    <source>
        <dbReference type="Proteomes" id="UP000471120"/>
    </source>
</evidence>
<protein>
    <submittedName>
        <fullName evidence="2">Uncharacterized protein</fullName>
    </submittedName>
</protein>
<reference evidence="2 3" key="1">
    <citation type="submission" date="2018-07" db="EMBL/GenBank/DDBJ databases">
        <title>Genome sequence of Rhodococcus rhodnii ATCC 35071 from Rhodnius prolixus.</title>
        <authorList>
            <person name="Patel V."/>
            <person name="Vogel K.J."/>
        </authorList>
    </citation>
    <scope>NUCLEOTIDE SEQUENCE [LARGE SCALE GENOMIC DNA]</scope>
    <source>
        <strain evidence="2 3">ATCC 35071</strain>
    </source>
</reference>
<dbReference type="Gene3D" id="2.80.10.50">
    <property type="match status" value="1"/>
</dbReference>
<dbReference type="Proteomes" id="UP000471120">
    <property type="component" value="Unassembled WGS sequence"/>
</dbReference>
<keyword evidence="1" id="KW-0732">Signal</keyword>
<dbReference type="AlphaFoldDB" id="A0A6P2CCV9"/>
<comment type="caution">
    <text evidence="2">The sequence shown here is derived from an EMBL/GenBank/DDBJ whole genome shotgun (WGS) entry which is preliminary data.</text>
</comment>